<protein>
    <submittedName>
        <fullName evidence="1">Uncharacterized protein</fullName>
    </submittedName>
</protein>
<evidence type="ECO:0000313" key="2">
    <source>
        <dbReference type="Proteomes" id="UP000071561"/>
    </source>
</evidence>
<dbReference type="EMBL" id="CP014504">
    <property type="protein sequence ID" value="AMQ00913.1"/>
    <property type="molecule type" value="Genomic_DNA"/>
</dbReference>
<gene>
    <name evidence="1" type="ORF">AY601_4062</name>
</gene>
<dbReference type="KEGG" id="pcm:AY601_4062"/>
<evidence type="ECO:0000313" key="1">
    <source>
        <dbReference type="EMBL" id="AMQ00913.1"/>
    </source>
</evidence>
<reference evidence="1 2" key="1">
    <citation type="submission" date="2016-03" db="EMBL/GenBank/DDBJ databases">
        <title>Complete genome sequence of Pedobacter cryoconitis PAMC 27485.</title>
        <authorList>
            <person name="Lee J."/>
            <person name="Kim O.-S."/>
        </authorList>
    </citation>
    <scope>NUCLEOTIDE SEQUENCE [LARGE SCALE GENOMIC DNA]</scope>
    <source>
        <strain evidence="1 2">PAMC 27485</strain>
    </source>
</reference>
<dbReference type="Proteomes" id="UP000071561">
    <property type="component" value="Chromosome"/>
</dbReference>
<dbReference type="OrthoDB" id="770298at2"/>
<proteinExistence type="predicted"/>
<accession>A0A127VHY5</accession>
<sequence>MKVRLNERINNNVYHKLKFIEVTEQAITFHLDELSEKYILVNVTPDLEKYALQFIEFIKPVLKDFLREINYGGTTFRIVFKHKGDKIEKVFTVLNKDDHG</sequence>
<dbReference type="PATRIC" id="fig|188932.3.peg.4218"/>
<dbReference type="AlphaFoldDB" id="A0A127VHY5"/>
<organism evidence="1 2">
    <name type="scientific">Pedobacter cryoconitis</name>
    <dbReference type="NCBI Taxonomy" id="188932"/>
    <lineage>
        <taxon>Bacteria</taxon>
        <taxon>Pseudomonadati</taxon>
        <taxon>Bacteroidota</taxon>
        <taxon>Sphingobacteriia</taxon>
        <taxon>Sphingobacteriales</taxon>
        <taxon>Sphingobacteriaceae</taxon>
        <taxon>Pedobacter</taxon>
    </lineage>
</organism>
<keyword evidence="2" id="KW-1185">Reference proteome</keyword>
<name>A0A127VHY5_9SPHI</name>
<dbReference type="RefSeq" id="WP_157288026.1">
    <property type="nucleotide sequence ID" value="NZ_CP014504.1"/>
</dbReference>